<dbReference type="EMBL" id="BSTX01000004">
    <property type="protein sequence ID" value="GLZ80418.1"/>
    <property type="molecule type" value="Genomic_DNA"/>
</dbReference>
<dbReference type="PANTHER" id="PTHR46865:SF2">
    <property type="entry name" value="MONOOXYGENASE"/>
    <property type="match status" value="1"/>
</dbReference>
<dbReference type="Gene3D" id="3.30.9.10">
    <property type="entry name" value="D-Amino Acid Oxidase, subunit A, domain 2"/>
    <property type="match status" value="1"/>
</dbReference>
<evidence type="ECO:0000259" key="1">
    <source>
        <dbReference type="Pfam" id="PF01494"/>
    </source>
</evidence>
<sequence>MRVLISGASIAGLTTAYWLARAGHEVTVVERAPGVRTGGNGVDVRGAAAEVIQRMGLTASVAAHATDVRGMKFVDARDRTVARMPFAAGEGVEIPRGDLVRLLHEATTCVAYRFGESIVDVSEDLNGVKVTLSRSPATDGRASEAERFDLVVGADGMHSNTRGLAFGDSAEHVRHRGHYFAFADADPGLAEDAWVTMYNTPGRMAGVWRSARHHGAKAYFIFRAQDEIAVGHRDVEAQKALIRNAFTGVGWKVDRLLAMALADPEFYFDALAQVDMDTWSRGHVVLVGDAAWCASPASGAGAELALVGAYRLAGELAVPGRGLGEALRAYEEGMRPLVRRKQEIGMNVRLMVPRSGFGRRVRNGVVKSGVLRAAAVLERCGTAHAIPAYTGVNGDRR</sequence>
<gene>
    <name evidence="2" type="ORF">Afil01_52250</name>
</gene>
<dbReference type="GO" id="GO:0071949">
    <property type="term" value="F:FAD binding"/>
    <property type="evidence" value="ECO:0007669"/>
    <property type="project" value="InterPro"/>
</dbReference>
<protein>
    <submittedName>
        <fullName evidence="2">FAD-dependent oxidoreductase</fullName>
    </submittedName>
</protein>
<dbReference type="PRINTS" id="PR00420">
    <property type="entry name" value="RNGMNOXGNASE"/>
</dbReference>
<dbReference type="InterPro" id="IPR002938">
    <property type="entry name" value="FAD-bd"/>
</dbReference>
<dbReference type="PANTHER" id="PTHR46865">
    <property type="entry name" value="OXIDOREDUCTASE-RELATED"/>
    <property type="match status" value="1"/>
</dbReference>
<keyword evidence="3" id="KW-1185">Reference proteome</keyword>
<name>A0A9W6SQC6_9ACTN</name>
<dbReference type="Proteomes" id="UP001165079">
    <property type="component" value="Unassembled WGS sequence"/>
</dbReference>
<proteinExistence type="predicted"/>
<dbReference type="InterPro" id="IPR051704">
    <property type="entry name" value="FAD_aromatic-hydroxylase"/>
</dbReference>
<accession>A0A9W6SQC6</accession>
<dbReference type="AlphaFoldDB" id="A0A9W6SQC6"/>
<dbReference type="InterPro" id="IPR036188">
    <property type="entry name" value="FAD/NAD-bd_sf"/>
</dbReference>
<reference evidence="2" key="1">
    <citation type="submission" date="2023-03" db="EMBL/GenBank/DDBJ databases">
        <title>Actinorhabdospora filicis NBRC 111898.</title>
        <authorList>
            <person name="Ichikawa N."/>
            <person name="Sato H."/>
            <person name="Tonouchi N."/>
        </authorList>
    </citation>
    <scope>NUCLEOTIDE SEQUENCE</scope>
    <source>
        <strain evidence="2">NBRC 111898</strain>
    </source>
</reference>
<feature type="domain" description="FAD-binding" evidence="1">
    <location>
        <begin position="2"/>
        <end position="339"/>
    </location>
</feature>
<organism evidence="2 3">
    <name type="scientific">Actinorhabdospora filicis</name>
    <dbReference type="NCBI Taxonomy" id="1785913"/>
    <lineage>
        <taxon>Bacteria</taxon>
        <taxon>Bacillati</taxon>
        <taxon>Actinomycetota</taxon>
        <taxon>Actinomycetes</taxon>
        <taxon>Micromonosporales</taxon>
        <taxon>Micromonosporaceae</taxon>
        <taxon>Actinorhabdospora</taxon>
    </lineage>
</organism>
<comment type="caution">
    <text evidence="2">The sequence shown here is derived from an EMBL/GenBank/DDBJ whole genome shotgun (WGS) entry which is preliminary data.</text>
</comment>
<evidence type="ECO:0000313" key="2">
    <source>
        <dbReference type="EMBL" id="GLZ80418.1"/>
    </source>
</evidence>
<dbReference type="Gene3D" id="3.50.50.60">
    <property type="entry name" value="FAD/NAD(P)-binding domain"/>
    <property type="match status" value="1"/>
</dbReference>
<dbReference type="RefSeq" id="WP_285665583.1">
    <property type="nucleotide sequence ID" value="NZ_BSTX01000004.1"/>
</dbReference>
<dbReference type="Pfam" id="PF01494">
    <property type="entry name" value="FAD_binding_3"/>
    <property type="match status" value="1"/>
</dbReference>
<dbReference type="SUPFAM" id="SSF51905">
    <property type="entry name" value="FAD/NAD(P)-binding domain"/>
    <property type="match status" value="1"/>
</dbReference>
<evidence type="ECO:0000313" key="3">
    <source>
        <dbReference type="Proteomes" id="UP001165079"/>
    </source>
</evidence>